<keyword evidence="7" id="KW-1185">Reference proteome</keyword>
<feature type="region of interest" description="Disordered" evidence="2">
    <location>
        <begin position="97"/>
        <end position="161"/>
    </location>
</feature>
<feature type="region of interest" description="Disordered" evidence="2">
    <location>
        <begin position="305"/>
        <end position="345"/>
    </location>
</feature>
<protein>
    <recommendedName>
        <fullName evidence="8">Formin-like protein</fullName>
    </recommendedName>
</protein>
<accession>A0A7S3ZTZ2</accession>
<proteinExistence type="predicted"/>
<evidence type="ECO:0000256" key="1">
    <source>
        <dbReference type="SAM" id="Coils"/>
    </source>
</evidence>
<feature type="compositionally biased region" description="Low complexity" evidence="2">
    <location>
        <begin position="187"/>
        <end position="211"/>
    </location>
</feature>
<gene>
    <name evidence="5" type="ORF">PCAL00307_LOCUS9108</name>
    <name evidence="6" type="ORF">PECAL_1P04480</name>
</gene>
<feature type="domain" description="PH" evidence="3">
    <location>
        <begin position="1"/>
        <end position="97"/>
    </location>
</feature>
<dbReference type="InterPro" id="IPR051144">
    <property type="entry name" value="Formin_homology_domain"/>
</dbReference>
<feature type="compositionally biased region" description="Low complexity" evidence="2">
    <location>
        <begin position="319"/>
        <end position="328"/>
    </location>
</feature>
<dbReference type="PANTHER" id="PTHR45733">
    <property type="entry name" value="FORMIN-J"/>
    <property type="match status" value="1"/>
</dbReference>
<evidence type="ECO:0000313" key="6">
    <source>
        <dbReference type="EMBL" id="CAH0364096.1"/>
    </source>
</evidence>
<dbReference type="OrthoDB" id="1668162at2759"/>
<name>A0A7S3ZTZ2_9STRA</name>
<reference evidence="6" key="2">
    <citation type="submission" date="2021-11" db="EMBL/GenBank/DDBJ databases">
        <authorList>
            <consortium name="Genoscope - CEA"/>
            <person name="William W."/>
        </authorList>
    </citation>
    <scope>NUCLEOTIDE SEQUENCE</scope>
</reference>
<reference evidence="5" key="1">
    <citation type="submission" date="2021-01" db="EMBL/GenBank/DDBJ databases">
        <authorList>
            <person name="Corre E."/>
            <person name="Pelletier E."/>
            <person name="Niang G."/>
            <person name="Scheremetjew M."/>
            <person name="Finn R."/>
            <person name="Kale V."/>
            <person name="Holt S."/>
            <person name="Cochrane G."/>
            <person name="Meng A."/>
            <person name="Brown T."/>
            <person name="Cohen L."/>
        </authorList>
    </citation>
    <scope>NUCLEOTIDE SEQUENCE</scope>
    <source>
        <strain evidence="5">CCMP1756</strain>
    </source>
</reference>
<feature type="coiled-coil region" evidence="1">
    <location>
        <begin position="968"/>
        <end position="995"/>
    </location>
</feature>
<feature type="compositionally biased region" description="Pro residues" evidence="2">
    <location>
        <begin position="329"/>
        <end position="340"/>
    </location>
</feature>
<dbReference type="PROSITE" id="PS50003">
    <property type="entry name" value="PH_DOMAIN"/>
    <property type="match status" value="1"/>
</dbReference>
<evidence type="ECO:0008006" key="8">
    <source>
        <dbReference type="Google" id="ProtNLM"/>
    </source>
</evidence>
<feature type="region of interest" description="Disordered" evidence="2">
    <location>
        <begin position="187"/>
        <end position="214"/>
    </location>
</feature>
<evidence type="ECO:0000256" key="2">
    <source>
        <dbReference type="SAM" id="MobiDB-lite"/>
    </source>
</evidence>
<organism evidence="5">
    <name type="scientific">Pelagomonas calceolata</name>
    <dbReference type="NCBI Taxonomy" id="35677"/>
    <lineage>
        <taxon>Eukaryota</taxon>
        <taxon>Sar</taxon>
        <taxon>Stramenopiles</taxon>
        <taxon>Ochrophyta</taxon>
        <taxon>Pelagophyceae</taxon>
        <taxon>Pelagomonadales</taxon>
        <taxon>Pelagomonadaceae</taxon>
        <taxon>Pelagomonas</taxon>
    </lineage>
</organism>
<evidence type="ECO:0000259" key="3">
    <source>
        <dbReference type="PROSITE" id="PS50003"/>
    </source>
</evidence>
<feature type="domain" description="FH2" evidence="4">
    <location>
        <begin position="588"/>
        <end position="1043"/>
    </location>
</feature>
<evidence type="ECO:0000313" key="7">
    <source>
        <dbReference type="Proteomes" id="UP000789595"/>
    </source>
</evidence>
<dbReference type="InterPro" id="IPR015425">
    <property type="entry name" value="FH2_Formin"/>
</dbReference>
<dbReference type="PROSITE" id="PS51444">
    <property type="entry name" value="FH2"/>
    <property type="match status" value="1"/>
</dbReference>
<dbReference type="Gene3D" id="1.20.58.2220">
    <property type="entry name" value="Formin, FH2 domain"/>
    <property type="match status" value="1"/>
</dbReference>
<dbReference type="InterPro" id="IPR001849">
    <property type="entry name" value="PH_domain"/>
</dbReference>
<dbReference type="SUPFAM" id="SSF50729">
    <property type="entry name" value="PH domain-like"/>
    <property type="match status" value="1"/>
</dbReference>
<keyword evidence="1" id="KW-0175">Coiled coil</keyword>
<evidence type="ECO:0000313" key="5">
    <source>
        <dbReference type="EMBL" id="CAE0693672.1"/>
    </source>
</evidence>
<dbReference type="EMBL" id="HBIW01010676">
    <property type="protein sequence ID" value="CAE0693672.1"/>
    <property type="molecule type" value="Transcribed_RNA"/>
</dbReference>
<dbReference type="EMBL" id="CAKKNE010000001">
    <property type="protein sequence ID" value="CAH0364096.1"/>
    <property type="molecule type" value="Genomic_DNA"/>
</dbReference>
<dbReference type="Proteomes" id="UP000789595">
    <property type="component" value="Unassembled WGS sequence"/>
</dbReference>
<dbReference type="SMART" id="SM00498">
    <property type="entry name" value="FH2"/>
    <property type="match status" value="1"/>
</dbReference>
<dbReference type="InterPro" id="IPR042201">
    <property type="entry name" value="FH2_Formin_sf"/>
</dbReference>
<dbReference type="SUPFAM" id="SSF101447">
    <property type="entry name" value="Formin homology 2 domain (FH2 domain)"/>
    <property type="match status" value="1"/>
</dbReference>
<sequence>MHGTLEKKVPRPFGLAAWQQRDVSLEEDALVVVNAKRPADTKRYPFAFVSLQPSAKAPKNKLAFALLDEDGDAELTLAVETKFAHQRWTRAIQERLDAQKQKEQEPATPTPPPSKVVLGDRTNTKVRLVEAKKPPTPKKTPSSSPDATLGSFGESGSDLTPAPRAVVEKALSTKKRTPQGSKVVTYAQGAHAAAAAPAEPAASGEPTASAAKAERARGLVAGEMECAVSEEAVVEEAPKEEKFAALSNLFAARAPPPPAADEPPKEEKFAALNNLFAARAPPPPPAEPPKEEKHAALSNLFAARAAPPAPPKEDKHAALSDLLAARAAPPAPPSPPPAPPNKVKSGAFANIGALFACRRAPPSPAPYERFSLTFVKGPLGIKFETSERPRVEEVTSDSEHRASLQPGDEVVGIGKTSFFEKEDDVEKGGDGVFSTDDCYELLADAVEREAFPLVIHLRRRRKAASKPSTPVLEVKKAAPVDDKLLEPYLKMKKFGLDADCAMHKAKQDGKLDANGMNALREALGLKPATPIKKAEEPVDESKLFAAKKKKKVGVPLEKIMATVVGEGCNHATLVAIARAIGAPIPEASTVQAAPQSTTKNIHWDGLSSPSIQRRKGSLWGRSGRRKRESLGARAESLFTENQAASEMLEEMFALAPAPKKASKPTGEKEVQLLEGTKAQNLEITLANLRDVKPWPPTEDESSSDSIVLGLNDCRNLCADAPGLVRALVATGLGSDDVERCAPPDVLRRLVENMPDAETCRKVAEAASKTPDAKFNKATAFVVAAHGFGLARFKACLQGAATCGEAPAELEACVDAAKTASQACRLAREEPMLRAACHAALALGNRLNQGSRRGSAVAVRLVDLEKLSQTKGKGGKTAMDYLARVLEDDAFDREEGLDGAEIDRALRIIAPKLKAGAENAIAEKTLEVKQREMNALNALDHFVKGVPKKTKSADDEAVAAFVRNVPEASKATRDALNEAKKALDEMHQEQKLLREYVGDKAMQIPEILESIASFSSKLVASRTVLMAELGSSSRRSSVQTTSSA</sequence>
<dbReference type="Pfam" id="PF02181">
    <property type="entry name" value="FH2"/>
    <property type="match status" value="1"/>
</dbReference>
<dbReference type="AlphaFoldDB" id="A0A7S3ZTZ2"/>
<dbReference type="PANTHER" id="PTHR45733:SF8">
    <property type="entry name" value="FORMIN-J"/>
    <property type="match status" value="1"/>
</dbReference>
<evidence type="ECO:0000259" key="4">
    <source>
        <dbReference type="PROSITE" id="PS51444"/>
    </source>
</evidence>